<dbReference type="SUPFAM" id="SSF51735">
    <property type="entry name" value="NAD(P)-binding Rossmann-fold domains"/>
    <property type="match status" value="1"/>
</dbReference>
<dbReference type="Gene3D" id="3.40.50.720">
    <property type="entry name" value="NAD(P)-binding Rossmann-like Domain"/>
    <property type="match status" value="1"/>
</dbReference>
<evidence type="ECO:0000313" key="4">
    <source>
        <dbReference type="EMBL" id="MEM5499490.1"/>
    </source>
</evidence>
<keyword evidence="2" id="KW-0560">Oxidoreductase</keyword>
<dbReference type="Proteomes" id="UP001461163">
    <property type="component" value="Unassembled WGS sequence"/>
</dbReference>
<feature type="domain" description="Enoyl reductase (ER)" evidence="3">
    <location>
        <begin position="15"/>
        <end position="368"/>
    </location>
</feature>
<evidence type="ECO:0000256" key="2">
    <source>
        <dbReference type="ARBA" id="ARBA00023002"/>
    </source>
</evidence>
<proteinExistence type="predicted"/>
<comment type="caution">
    <text evidence="4">The sequence shown here is derived from an EMBL/GenBank/DDBJ whole genome shotgun (WGS) entry which is preliminary data.</text>
</comment>
<accession>A0ABU9T0Z1</accession>
<dbReference type="InterPro" id="IPR011032">
    <property type="entry name" value="GroES-like_sf"/>
</dbReference>
<evidence type="ECO:0000313" key="5">
    <source>
        <dbReference type="Proteomes" id="UP001461163"/>
    </source>
</evidence>
<dbReference type="InterPro" id="IPR020843">
    <property type="entry name" value="ER"/>
</dbReference>
<dbReference type="SMART" id="SM00829">
    <property type="entry name" value="PKS_ER"/>
    <property type="match status" value="1"/>
</dbReference>
<reference evidence="4 5" key="1">
    <citation type="submission" date="2024-03" db="EMBL/GenBank/DDBJ databases">
        <title>Community enrichment and isolation of bacterial strains for fucoidan degradation.</title>
        <authorList>
            <person name="Sichert A."/>
        </authorList>
    </citation>
    <scope>NUCLEOTIDE SEQUENCE [LARGE SCALE GENOMIC DNA]</scope>
    <source>
        <strain evidence="4 5">AS12</strain>
    </source>
</reference>
<dbReference type="PANTHER" id="PTHR48106:SF18">
    <property type="entry name" value="QUINONE OXIDOREDUCTASE PIG3"/>
    <property type="match status" value="1"/>
</dbReference>
<protein>
    <submittedName>
        <fullName evidence="4">Zinc-binding dehydrogenase</fullName>
    </submittedName>
</protein>
<dbReference type="PANTHER" id="PTHR48106">
    <property type="entry name" value="QUINONE OXIDOREDUCTASE PIG3-RELATED"/>
    <property type="match status" value="1"/>
</dbReference>
<evidence type="ECO:0000259" key="3">
    <source>
        <dbReference type="SMART" id="SM00829"/>
    </source>
</evidence>
<keyword evidence="5" id="KW-1185">Reference proteome</keyword>
<evidence type="ECO:0000256" key="1">
    <source>
        <dbReference type="ARBA" id="ARBA00022857"/>
    </source>
</evidence>
<dbReference type="InterPro" id="IPR036291">
    <property type="entry name" value="NAD(P)-bd_dom_sf"/>
</dbReference>
<dbReference type="RefSeq" id="WP_342882600.1">
    <property type="nucleotide sequence ID" value="NZ_JBBMQS010000014.1"/>
</dbReference>
<sequence length="373" mass="39994">MNKTKQLFTHISSQGELNITLKEVDVPKPKPHEIVVQMHAAPINPSDMWPMFGPADLSKATLSDDKTTLTAPVHPGMLPRIKSRLDQTLPIGNEGAGVVVAAGDSEKAQALLGKTVAVLTGACYTQYCCVPIQACIVHHDDTTPLAAASSFVNPLTALGMVETMRMEGHKALVHTAAASSLGIMLNKICLKEGVQLVNIVRKQEQVDLLTKLGAKYIVNSTSETFKKDLYKAIDATGATLAFDAIGGGELASDILSAMEAVGSKDATGFNTYGSLDNKQVYIYGGLDFSPTTLNRAFGMTWSVGGWLLMRFLGKLDASKVAELHQRVADEINTTFAIESSVELTFEEALTPQTVVKYFAKSTGGKYILNPNMG</sequence>
<organism evidence="4 5">
    <name type="scientific">Paraglaciecola mesophila</name>
    <dbReference type="NCBI Taxonomy" id="197222"/>
    <lineage>
        <taxon>Bacteria</taxon>
        <taxon>Pseudomonadati</taxon>
        <taxon>Pseudomonadota</taxon>
        <taxon>Gammaproteobacteria</taxon>
        <taxon>Alteromonadales</taxon>
        <taxon>Alteromonadaceae</taxon>
        <taxon>Paraglaciecola</taxon>
    </lineage>
</organism>
<name>A0ABU9T0Z1_9ALTE</name>
<gene>
    <name evidence="4" type="ORF">WNY77_18915</name>
</gene>
<keyword evidence="1" id="KW-0521">NADP</keyword>
<dbReference type="SUPFAM" id="SSF50129">
    <property type="entry name" value="GroES-like"/>
    <property type="match status" value="1"/>
</dbReference>
<dbReference type="Gene3D" id="3.90.180.10">
    <property type="entry name" value="Medium-chain alcohol dehydrogenases, catalytic domain"/>
    <property type="match status" value="1"/>
</dbReference>
<dbReference type="CDD" id="cd08291">
    <property type="entry name" value="ETR_like_1"/>
    <property type="match status" value="1"/>
</dbReference>
<dbReference type="EMBL" id="JBBMQS010000014">
    <property type="protein sequence ID" value="MEM5499490.1"/>
    <property type="molecule type" value="Genomic_DNA"/>
</dbReference>